<evidence type="ECO:0000313" key="2">
    <source>
        <dbReference type="Proteomes" id="UP000321497"/>
    </source>
</evidence>
<proteinExistence type="predicted"/>
<reference evidence="1 2" key="1">
    <citation type="submission" date="2019-08" db="EMBL/GenBank/DDBJ databases">
        <title>Genome of Aequorivita antarctica SW49 (type strain).</title>
        <authorList>
            <person name="Bowman J.P."/>
        </authorList>
    </citation>
    <scope>NUCLEOTIDE SEQUENCE [LARGE SCALE GENOMIC DNA]</scope>
    <source>
        <strain evidence="1 2">SW49</strain>
    </source>
</reference>
<sequence>MKLQNLYFFQQDLSDAEGDITEIFDEVAETISACYSKNTFPAKTAIYLFTPDAGVYHSVGLWENALEHGPDFANPRDFPWTLASCPASFLARSLKAHGPNTTFIGGIENLPQIEEWIQLHAAQDLIEVAIVVHLQNNFYGLNPATGFCKGVVISIGADYEVNASFEELTQFFLKS</sequence>
<protein>
    <submittedName>
        <fullName evidence="1">Uncharacterized protein</fullName>
    </submittedName>
</protein>
<gene>
    <name evidence="1" type="ORF">ESU54_17330</name>
</gene>
<dbReference type="AlphaFoldDB" id="A0A5C6YVE0"/>
<dbReference type="Proteomes" id="UP000321497">
    <property type="component" value="Unassembled WGS sequence"/>
</dbReference>
<dbReference type="OrthoDB" id="2789101at2"/>
<dbReference type="EMBL" id="VORT01000022">
    <property type="protein sequence ID" value="TXD71316.1"/>
    <property type="molecule type" value="Genomic_DNA"/>
</dbReference>
<organism evidence="1 2">
    <name type="scientific">Aequorivita antarctica</name>
    <dbReference type="NCBI Taxonomy" id="153266"/>
    <lineage>
        <taxon>Bacteria</taxon>
        <taxon>Pseudomonadati</taxon>
        <taxon>Bacteroidota</taxon>
        <taxon>Flavobacteriia</taxon>
        <taxon>Flavobacteriales</taxon>
        <taxon>Flavobacteriaceae</taxon>
        <taxon>Aequorivita</taxon>
    </lineage>
</organism>
<comment type="caution">
    <text evidence="1">The sequence shown here is derived from an EMBL/GenBank/DDBJ whole genome shotgun (WGS) entry which is preliminary data.</text>
</comment>
<keyword evidence="2" id="KW-1185">Reference proteome</keyword>
<name>A0A5C6YVE0_9FLAO</name>
<accession>A0A5C6YVE0</accession>
<evidence type="ECO:0000313" key="1">
    <source>
        <dbReference type="EMBL" id="TXD71316.1"/>
    </source>
</evidence>
<dbReference type="RefSeq" id="WP_111845786.1">
    <property type="nucleotide sequence ID" value="NZ_UEGI01000025.1"/>
</dbReference>